<sequence>MFFKSLSRHVTTGWRVSTPEELGMDGHDGSIRQKRARVTSAFTRDTILLYSPNSLAWPVIVFGAAGLKCTFPNSAYTATELAHQYDDGRTKMVMTSQFQYDNINPFQSSEDASFRSSSKPISTAVDPRMSLTLDLPP</sequence>
<evidence type="ECO:0008006" key="3">
    <source>
        <dbReference type="Google" id="ProtNLM"/>
    </source>
</evidence>
<organism evidence="1 2">
    <name type="scientific">Dendrothele bispora (strain CBS 962.96)</name>
    <dbReference type="NCBI Taxonomy" id="1314807"/>
    <lineage>
        <taxon>Eukaryota</taxon>
        <taxon>Fungi</taxon>
        <taxon>Dikarya</taxon>
        <taxon>Basidiomycota</taxon>
        <taxon>Agaricomycotina</taxon>
        <taxon>Agaricomycetes</taxon>
        <taxon>Agaricomycetidae</taxon>
        <taxon>Agaricales</taxon>
        <taxon>Agaricales incertae sedis</taxon>
        <taxon>Dendrothele</taxon>
    </lineage>
</organism>
<gene>
    <name evidence="1" type="ORF">K435DRAFT_878604</name>
</gene>
<proteinExistence type="predicted"/>
<evidence type="ECO:0000313" key="2">
    <source>
        <dbReference type="Proteomes" id="UP000297245"/>
    </source>
</evidence>
<dbReference type="Gene3D" id="3.40.50.980">
    <property type="match status" value="1"/>
</dbReference>
<dbReference type="OrthoDB" id="1898221at2759"/>
<dbReference type="EMBL" id="ML180664">
    <property type="protein sequence ID" value="THU76881.1"/>
    <property type="molecule type" value="Genomic_DNA"/>
</dbReference>
<reference evidence="1 2" key="1">
    <citation type="journal article" date="2019" name="Nat. Ecol. Evol.">
        <title>Megaphylogeny resolves global patterns of mushroom evolution.</title>
        <authorList>
            <person name="Varga T."/>
            <person name="Krizsan K."/>
            <person name="Foldi C."/>
            <person name="Dima B."/>
            <person name="Sanchez-Garcia M."/>
            <person name="Sanchez-Ramirez S."/>
            <person name="Szollosi G.J."/>
            <person name="Szarkandi J.G."/>
            <person name="Papp V."/>
            <person name="Albert L."/>
            <person name="Andreopoulos W."/>
            <person name="Angelini C."/>
            <person name="Antonin V."/>
            <person name="Barry K.W."/>
            <person name="Bougher N.L."/>
            <person name="Buchanan P."/>
            <person name="Buyck B."/>
            <person name="Bense V."/>
            <person name="Catcheside P."/>
            <person name="Chovatia M."/>
            <person name="Cooper J."/>
            <person name="Damon W."/>
            <person name="Desjardin D."/>
            <person name="Finy P."/>
            <person name="Geml J."/>
            <person name="Haridas S."/>
            <person name="Hughes K."/>
            <person name="Justo A."/>
            <person name="Karasinski D."/>
            <person name="Kautmanova I."/>
            <person name="Kiss B."/>
            <person name="Kocsube S."/>
            <person name="Kotiranta H."/>
            <person name="LaButti K.M."/>
            <person name="Lechner B.E."/>
            <person name="Liimatainen K."/>
            <person name="Lipzen A."/>
            <person name="Lukacs Z."/>
            <person name="Mihaltcheva S."/>
            <person name="Morgado L.N."/>
            <person name="Niskanen T."/>
            <person name="Noordeloos M.E."/>
            <person name="Ohm R.A."/>
            <person name="Ortiz-Santana B."/>
            <person name="Ovrebo C."/>
            <person name="Racz N."/>
            <person name="Riley R."/>
            <person name="Savchenko A."/>
            <person name="Shiryaev A."/>
            <person name="Soop K."/>
            <person name="Spirin V."/>
            <person name="Szebenyi C."/>
            <person name="Tomsovsky M."/>
            <person name="Tulloss R.E."/>
            <person name="Uehling J."/>
            <person name="Grigoriev I.V."/>
            <person name="Vagvolgyi C."/>
            <person name="Papp T."/>
            <person name="Martin F.M."/>
            <person name="Miettinen O."/>
            <person name="Hibbett D.S."/>
            <person name="Nagy L.G."/>
        </authorList>
    </citation>
    <scope>NUCLEOTIDE SEQUENCE [LARGE SCALE GENOMIC DNA]</scope>
    <source>
        <strain evidence="1 2">CBS 962.96</strain>
    </source>
</reference>
<name>A0A4S8KN00_DENBC</name>
<evidence type="ECO:0000313" key="1">
    <source>
        <dbReference type="EMBL" id="THU76881.1"/>
    </source>
</evidence>
<dbReference type="AlphaFoldDB" id="A0A4S8KN00"/>
<dbReference type="SUPFAM" id="SSF56801">
    <property type="entry name" value="Acetyl-CoA synthetase-like"/>
    <property type="match status" value="1"/>
</dbReference>
<dbReference type="Proteomes" id="UP000297245">
    <property type="component" value="Unassembled WGS sequence"/>
</dbReference>
<accession>A0A4S8KN00</accession>
<protein>
    <recommendedName>
        <fullName evidence="3">AMP-dependent synthetase/ligase domain-containing protein</fullName>
    </recommendedName>
</protein>
<keyword evidence="2" id="KW-1185">Reference proteome</keyword>